<feature type="transmembrane region" description="Helical" evidence="8">
    <location>
        <begin position="499"/>
        <end position="519"/>
    </location>
</feature>
<dbReference type="Pfam" id="PF12796">
    <property type="entry name" value="Ank_2"/>
    <property type="match status" value="1"/>
</dbReference>
<dbReference type="GO" id="GO:0005886">
    <property type="term" value="C:plasma membrane"/>
    <property type="evidence" value="ECO:0007669"/>
    <property type="project" value="UniProtKB-SubCell"/>
</dbReference>
<dbReference type="Pfam" id="PF09815">
    <property type="entry name" value="XK-related"/>
    <property type="match status" value="1"/>
</dbReference>
<evidence type="ECO:0000256" key="5">
    <source>
        <dbReference type="ARBA" id="ARBA00022989"/>
    </source>
</evidence>
<dbReference type="SUPFAM" id="SSF48403">
    <property type="entry name" value="Ankyrin repeat"/>
    <property type="match status" value="1"/>
</dbReference>
<dbReference type="InterPro" id="IPR002110">
    <property type="entry name" value="Ankyrin_rpt"/>
</dbReference>
<feature type="transmembrane region" description="Helical" evidence="8">
    <location>
        <begin position="569"/>
        <end position="590"/>
    </location>
</feature>
<feature type="transmembrane region" description="Helical" evidence="8">
    <location>
        <begin position="400"/>
        <end position="421"/>
    </location>
</feature>
<keyword evidence="6 8" id="KW-0472">Membrane</keyword>
<evidence type="ECO:0000313" key="9">
    <source>
        <dbReference type="EMBL" id="TRY71041.1"/>
    </source>
</evidence>
<feature type="transmembrane region" description="Helical" evidence="8">
    <location>
        <begin position="358"/>
        <end position="379"/>
    </location>
</feature>
<protein>
    <recommendedName>
        <fullName evidence="8">XK-related protein</fullName>
    </recommendedName>
</protein>
<dbReference type="InterPro" id="IPR036770">
    <property type="entry name" value="Ankyrin_rpt-contain_sf"/>
</dbReference>
<dbReference type="PANTHER" id="PTHR16024:SF6">
    <property type="entry name" value="XK-RELATED PROTEIN"/>
    <property type="match status" value="1"/>
</dbReference>
<dbReference type="EMBL" id="VCGU01000009">
    <property type="protein sequence ID" value="TRY71041.1"/>
    <property type="molecule type" value="Genomic_DNA"/>
</dbReference>
<comment type="similarity">
    <text evidence="2 8">Belongs to the XK family.</text>
</comment>
<comment type="caution">
    <text evidence="9">The sequence shown here is derived from an EMBL/GenBank/DDBJ whole genome shotgun (WGS) entry which is preliminary data.</text>
</comment>
<dbReference type="PROSITE" id="PS50297">
    <property type="entry name" value="ANK_REP_REGION"/>
    <property type="match status" value="1"/>
</dbReference>
<evidence type="ECO:0000313" key="10">
    <source>
        <dbReference type="Proteomes" id="UP000318571"/>
    </source>
</evidence>
<name>A0A553P026_TIGCA</name>
<evidence type="ECO:0000256" key="8">
    <source>
        <dbReference type="RuleBase" id="RU910716"/>
    </source>
</evidence>
<dbReference type="InterPro" id="IPR018629">
    <property type="entry name" value="XK-rel"/>
</dbReference>
<proteinExistence type="inferred from homology"/>
<dbReference type="PROSITE" id="PS50088">
    <property type="entry name" value="ANK_REPEAT"/>
    <property type="match status" value="1"/>
</dbReference>
<evidence type="ECO:0000256" key="6">
    <source>
        <dbReference type="ARBA" id="ARBA00023136"/>
    </source>
</evidence>
<dbReference type="InterPro" id="IPR050895">
    <property type="entry name" value="XK-related_scramblase"/>
</dbReference>
<keyword evidence="3" id="KW-1003">Cell membrane</keyword>
<comment type="subcellular location">
    <subcellularLocation>
        <location evidence="1">Cell membrane</location>
        <topology evidence="1">Multi-pass membrane protein</topology>
    </subcellularLocation>
    <subcellularLocation>
        <location evidence="8">Membrane</location>
        <topology evidence="8">Multi-pass membrane protein</topology>
    </subcellularLocation>
</comment>
<evidence type="ECO:0000256" key="2">
    <source>
        <dbReference type="ARBA" id="ARBA00008789"/>
    </source>
</evidence>
<keyword evidence="5 8" id="KW-1133">Transmembrane helix</keyword>
<accession>A0A553P026</accession>
<dbReference type="PANTHER" id="PTHR16024">
    <property type="entry name" value="XK-RELATED PROTEIN"/>
    <property type="match status" value="1"/>
</dbReference>
<dbReference type="SMART" id="SM00248">
    <property type="entry name" value="ANK"/>
    <property type="match status" value="2"/>
</dbReference>
<feature type="repeat" description="ANK" evidence="7">
    <location>
        <begin position="56"/>
        <end position="80"/>
    </location>
</feature>
<keyword evidence="7" id="KW-0040">ANK repeat</keyword>
<dbReference type="AlphaFoldDB" id="A0A553P026"/>
<feature type="transmembrane region" description="Helical" evidence="8">
    <location>
        <begin position="724"/>
        <end position="742"/>
    </location>
</feature>
<reference evidence="9 10" key="1">
    <citation type="journal article" date="2018" name="Nat. Ecol. Evol.">
        <title>Genomic signatures of mitonuclear coevolution across populations of Tigriopus californicus.</title>
        <authorList>
            <person name="Barreto F.S."/>
            <person name="Watson E.T."/>
            <person name="Lima T.G."/>
            <person name="Willett C.S."/>
            <person name="Edmands S."/>
            <person name="Li W."/>
            <person name="Burton R.S."/>
        </authorList>
    </citation>
    <scope>NUCLEOTIDE SEQUENCE [LARGE SCALE GENOMIC DNA]</scope>
    <source>
        <strain evidence="9 10">San Diego</strain>
    </source>
</reference>
<sequence>MGRNASFKENVRTIIHYGKKINRKHEFVRCIRENEWPHLEVVLKLSPTLIAFQDQDGNTGLHLAVKYKRIRVLHLLLDHSDINGVIDDVLNKTNNEGLTPLAMATAMGCEDLVATIQSKTVKLQDGENVLHRFAQDNQPTSIRHYLATFYKESNPLQMCLQVNKEGDFPALLAAKNGNKEALEVLLYFFHQFGSNNQDQLHRFVHHQNKQRQSLLTYLSHYRNVSPSGLATLLDMEFKAHNQDSMATKTCIRDTLGSSQGARFCLNLFLKMHQRPNRFEIAQKIVTVFSLTVLIPKILMISDMVSDCALIRDYRHDWWEEAHNATLNVTSLDRCLEQDQSPDIIEGCYARLISGKERFLMTLVIFLMPFLLYYFELLRFRPFSEWLEHKRDPQMSKCKMGIIHWIIRPLVNTLYLITWPIVTAVRKFFFRFKLEWAAKGCDIQTYRTKERTATAASSRAQIIEACTEASFQPMLQFYLIFQDIAPLSWSGPILSELQKIIATHSLPLFAGILSVITLAGAYTTRYRENKEFAITLGASAFFFFSLLFQISSRMVCFQMFAFALGPGNFWWAIIASCVHVCIMTSLHLIFSNSMAQWSQRPRDHRSGSFYRSLLAIRQCFLVIHNAFLNGLANIYVYNNLEINNTLPKIRKKLLTSMQSAVEEAPEEGITLKRLRRPSVVKAFVSDLIWPNYLTSNKPIVPDIERESFLTYVHSDQVQPSLFRQFLFEMVFFMENVAMLAFSITNNKYFRKNKFFPTLAIGCYGVGMIMKVIFYNICHPWASLIRPSSCCNYTSSCTLLSKTYDYEIAFMSCHVTRRRSSASHEGCHHRNEEYRSIPQRESIL</sequence>
<evidence type="ECO:0000256" key="1">
    <source>
        <dbReference type="ARBA" id="ARBA00004651"/>
    </source>
</evidence>
<dbReference type="STRING" id="6832.A0A553P026"/>
<gene>
    <name evidence="9" type="ORF">TCAL_15010</name>
</gene>
<feature type="transmembrane region" description="Helical" evidence="8">
    <location>
        <begin position="754"/>
        <end position="775"/>
    </location>
</feature>
<keyword evidence="4 8" id="KW-0812">Transmembrane</keyword>
<evidence type="ECO:0000256" key="3">
    <source>
        <dbReference type="ARBA" id="ARBA00022475"/>
    </source>
</evidence>
<evidence type="ECO:0000256" key="4">
    <source>
        <dbReference type="ARBA" id="ARBA00022692"/>
    </source>
</evidence>
<dbReference type="Gene3D" id="1.25.40.20">
    <property type="entry name" value="Ankyrin repeat-containing domain"/>
    <property type="match status" value="1"/>
</dbReference>
<feature type="transmembrane region" description="Helical" evidence="8">
    <location>
        <begin position="531"/>
        <end position="549"/>
    </location>
</feature>
<keyword evidence="10" id="KW-1185">Reference proteome</keyword>
<evidence type="ECO:0000256" key="7">
    <source>
        <dbReference type="PROSITE-ProRule" id="PRU00023"/>
    </source>
</evidence>
<dbReference type="Proteomes" id="UP000318571">
    <property type="component" value="Chromosome 9"/>
</dbReference>
<organism evidence="9 10">
    <name type="scientific">Tigriopus californicus</name>
    <name type="common">Marine copepod</name>
    <dbReference type="NCBI Taxonomy" id="6832"/>
    <lineage>
        <taxon>Eukaryota</taxon>
        <taxon>Metazoa</taxon>
        <taxon>Ecdysozoa</taxon>
        <taxon>Arthropoda</taxon>
        <taxon>Crustacea</taxon>
        <taxon>Multicrustacea</taxon>
        <taxon>Hexanauplia</taxon>
        <taxon>Copepoda</taxon>
        <taxon>Harpacticoida</taxon>
        <taxon>Harpacticidae</taxon>
        <taxon>Tigriopus</taxon>
    </lineage>
</organism>